<evidence type="ECO:0000313" key="2">
    <source>
        <dbReference type="Proteomes" id="UP000235388"/>
    </source>
</evidence>
<gene>
    <name evidence="1" type="ORF">PCANC_20183</name>
</gene>
<accession>A0A2N5TW44</accession>
<proteinExistence type="predicted"/>
<protein>
    <submittedName>
        <fullName evidence="1">Uncharacterized protein</fullName>
    </submittedName>
</protein>
<evidence type="ECO:0000313" key="1">
    <source>
        <dbReference type="EMBL" id="PLW29711.1"/>
    </source>
</evidence>
<dbReference type="Proteomes" id="UP000235388">
    <property type="component" value="Unassembled WGS sequence"/>
</dbReference>
<sequence length="59" mass="6588">MSFIAVYPLGGFSMYLMPKTAAPVCPPCQSDVLPSVFEDDDEDEFQHASLLEKKLSLDY</sequence>
<dbReference type="EMBL" id="PGCJ01000401">
    <property type="protein sequence ID" value="PLW29711.1"/>
    <property type="molecule type" value="Genomic_DNA"/>
</dbReference>
<dbReference type="AlphaFoldDB" id="A0A2N5TW44"/>
<comment type="caution">
    <text evidence="1">The sequence shown here is derived from an EMBL/GenBank/DDBJ whole genome shotgun (WGS) entry which is preliminary data.</text>
</comment>
<keyword evidence="2" id="KW-1185">Reference proteome</keyword>
<name>A0A2N5TW44_9BASI</name>
<organism evidence="1 2">
    <name type="scientific">Puccinia coronata f. sp. avenae</name>
    <dbReference type="NCBI Taxonomy" id="200324"/>
    <lineage>
        <taxon>Eukaryota</taxon>
        <taxon>Fungi</taxon>
        <taxon>Dikarya</taxon>
        <taxon>Basidiomycota</taxon>
        <taxon>Pucciniomycotina</taxon>
        <taxon>Pucciniomycetes</taxon>
        <taxon>Pucciniales</taxon>
        <taxon>Pucciniaceae</taxon>
        <taxon>Puccinia</taxon>
    </lineage>
</organism>
<reference evidence="1 2" key="1">
    <citation type="submission" date="2017-11" db="EMBL/GenBank/DDBJ databases">
        <title>De novo assembly and phasing of dikaryotic genomes from two isolates of Puccinia coronata f. sp. avenae, the causal agent of oat crown rust.</title>
        <authorList>
            <person name="Miller M.E."/>
            <person name="Zhang Y."/>
            <person name="Omidvar V."/>
            <person name="Sperschneider J."/>
            <person name="Schwessinger B."/>
            <person name="Raley C."/>
            <person name="Palmer J.M."/>
            <person name="Garnica D."/>
            <person name="Upadhyaya N."/>
            <person name="Rathjen J."/>
            <person name="Taylor J.M."/>
            <person name="Park R.F."/>
            <person name="Dodds P.N."/>
            <person name="Hirsch C.D."/>
            <person name="Kianian S.F."/>
            <person name="Figueroa M."/>
        </authorList>
    </citation>
    <scope>NUCLEOTIDE SEQUENCE [LARGE SCALE GENOMIC DNA]</scope>
    <source>
        <strain evidence="1">12NC29</strain>
    </source>
</reference>